<dbReference type="GO" id="GO:0015995">
    <property type="term" value="P:chlorophyll biosynthetic process"/>
    <property type="evidence" value="ECO:0007669"/>
    <property type="project" value="TreeGrafter"/>
</dbReference>
<dbReference type="GO" id="GO:0045550">
    <property type="term" value="F:geranylgeranyl reductase activity"/>
    <property type="evidence" value="ECO:0007669"/>
    <property type="project" value="TreeGrafter"/>
</dbReference>
<dbReference type="PANTHER" id="PTHR42685:SF13">
    <property type="entry name" value="GERANYLGERANYL DIPHOSPHATE REDUCTASE"/>
    <property type="match status" value="1"/>
</dbReference>
<dbReference type="Gene3D" id="3.50.50.60">
    <property type="entry name" value="FAD/NAD(P)-binding domain"/>
    <property type="match status" value="1"/>
</dbReference>
<evidence type="ECO:0000313" key="1">
    <source>
        <dbReference type="EMBL" id="KAK6926442.1"/>
    </source>
</evidence>
<dbReference type="InterPro" id="IPR050407">
    <property type="entry name" value="Geranylgeranyl_reductase"/>
</dbReference>
<dbReference type="Proteomes" id="UP001370490">
    <property type="component" value="Unassembled WGS sequence"/>
</dbReference>
<accession>A0AAN8VFB2</accession>
<protein>
    <recommendedName>
        <fullName evidence="3">Geranylgeranyl diphosphate reductase</fullName>
    </recommendedName>
</protein>
<name>A0AAN8VFB2_9MAGN</name>
<sequence>MVIGADSANSRVAKSIKARNYAFAIACQERIKLPEEKMAYYENLDKMYVGHDVSPDFYGWVFPKCDHVAVGTDTVCSKPDIKIYLNGLRKRPKINEGKVIKVEAHPISEHPRLVRVQGQVALVGDTAGYVTKCSDEGIYFATKSGWMCGEAMVRASKEGLRMINEGLRREYLKKWDEMYFSTFKVLDILQRVFYGSDAAKEALVELCGKCNICHLIRLAEGNRWEDLKLLFSTIGVWFGVILWEEKLRVWARNY</sequence>
<dbReference type="InterPro" id="IPR036188">
    <property type="entry name" value="FAD/NAD-bd_sf"/>
</dbReference>
<evidence type="ECO:0000313" key="2">
    <source>
        <dbReference type="Proteomes" id="UP001370490"/>
    </source>
</evidence>
<organism evidence="1 2">
    <name type="scientific">Dillenia turbinata</name>
    <dbReference type="NCBI Taxonomy" id="194707"/>
    <lineage>
        <taxon>Eukaryota</taxon>
        <taxon>Viridiplantae</taxon>
        <taxon>Streptophyta</taxon>
        <taxon>Embryophyta</taxon>
        <taxon>Tracheophyta</taxon>
        <taxon>Spermatophyta</taxon>
        <taxon>Magnoliopsida</taxon>
        <taxon>eudicotyledons</taxon>
        <taxon>Gunneridae</taxon>
        <taxon>Pentapetalae</taxon>
        <taxon>Dilleniales</taxon>
        <taxon>Dilleniaceae</taxon>
        <taxon>Dillenia</taxon>
    </lineage>
</organism>
<comment type="caution">
    <text evidence="1">The sequence shown here is derived from an EMBL/GenBank/DDBJ whole genome shotgun (WGS) entry which is preliminary data.</text>
</comment>
<keyword evidence="2" id="KW-1185">Reference proteome</keyword>
<dbReference type="GO" id="GO:0009535">
    <property type="term" value="C:chloroplast thylakoid membrane"/>
    <property type="evidence" value="ECO:0007669"/>
    <property type="project" value="TreeGrafter"/>
</dbReference>
<gene>
    <name evidence="1" type="ORF">RJ641_008161</name>
</gene>
<dbReference type="PANTHER" id="PTHR42685">
    <property type="entry name" value="GERANYLGERANYL DIPHOSPHATE REDUCTASE"/>
    <property type="match status" value="1"/>
</dbReference>
<evidence type="ECO:0008006" key="3">
    <source>
        <dbReference type="Google" id="ProtNLM"/>
    </source>
</evidence>
<dbReference type="SUPFAM" id="SSF51905">
    <property type="entry name" value="FAD/NAD(P)-binding domain"/>
    <property type="match status" value="1"/>
</dbReference>
<proteinExistence type="predicted"/>
<dbReference type="AlphaFoldDB" id="A0AAN8VFB2"/>
<dbReference type="EMBL" id="JBAMMX010000015">
    <property type="protein sequence ID" value="KAK6926442.1"/>
    <property type="molecule type" value="Genomic_DNA"/>
</dbReference>
<reference evidence="1 2" key="1">
    <citation type="submission" date="2023-12" db="EMBL/GenBank/DDBJ databases">
        <title>A high-quality genome assembly for Dillenia turbinata (Dilleniales).</title>
        <authorList>
            <person name="Chanderbali A."/>
        </authorList>
    </citation>
    <scope>NUCLEOTIDE SEQUENCE [LARGE SCALE GENOMIC DNA]</scope>
    <source>
        <strain evidence="1">LSX21</strain>
        <tissue evidence="1">Leaf</tissue>
    </source>
</reference>